<gene>
    <name evidence="1" type="ORF">BDN71DRAFT_1456264</name>
</gene>
<comment type="caution">
    <text evidence="1">The sequence shown here is derived from an EMBL/GenBank/DDBJ whole genome shotgun (WGS) entry which is preliminary data.</text>
</comment>
<keyword evidence="2" id="KW-1185">Reference proteome</keyword>
<reference evidence="1" key="1">
    <citation type="submission" date="2020-11" db="EMBL/GenBank/DDBJ databases">
        <authorList>
            <consortium name="DOE Joint Genome Institute"/>
            <person name="Ahrendt S."/>
            <person name="Riley R."/>
            <person name="Andreopoulos W."/>
            <person name="Labutti K."/>
            <person name="Pangilinan J."/>
            <person name="Ruiz-Duenas F.J."/>
            <person name="Barrasa J.M."/>
            <person name="Sanchez-Garcia M."/>
            <person name="Camarero S."/>
            <person name="Miyauchi S."/>
            <person name="Serrano A."/>
            <person name="Linde D."/>
            <person name="Babiker R."/>
            <person name="Drula E."/>
            <person name="Ayuso-Fernandez I."/>
            <person name="Pacheco R."/>
            <person name="Padilla G."/>
            <person name="Ferreira P."/>
            <person name="Barriuso J."/>
            <person name="Kellner H."/>
            <person name="Castanera R."/>
            <person name="Alfaro M."/>
            <person name="Ramirez L."/>
            <person name="Pisabarro A.G."/>
            <person name="Kuo A."/>
            <person name="Tritt A."/>
            <person name="Lipzen A."/>
            <person name="He G."/>
            <person name="Yan M."/>
            <person name="Ng V."/>
            <person name="Cullen D."/>
            <person name="Martin F."/>
            <person name="Rosso M.-N."/>
            <person name="Henrissat B."/>
            <person name="Hibbett D."/>
            <person name="Martinez A.T."/>
            <person name="Grigoriev I.V."/>
        </authorList>
    </citation>
    <scope>NUCLEOTIDE SEQUENCE</scope>
    <source>
        <strain evidence="1">ATCC 90797</strain>
    </source>
</reference>
<name>A0A9P6DA59_PLEER</name>
<proteinExistence type="predicted"/>
<protein>
    <submittedName>
        <fullName evidence="1">Uncharacterized protein</fullName>
    </submittedName>
</protein>
<accession>A0A9P6DA59</accession>
<dbReference type="AlphaFoldDB" id="A0A9P6DA59"/>
<sequence>MSSLRDTLPLQRRRSFLCLTESVDYQLSKDFPNNVRRDDERTVGAQQSDFQPATSSIFSSVTCSTSNQHRTSFHWTFEQSTHQRTRGIGLIEVCGTKQGGRVSIIFPEGVNPVSIGSSLFSLQDMLVDVDYVPSTLLVLCSHPSPQRLEHHIFHAC</sequence>
<dbReference type="Proteomes" id="UP000807025">
    <property type="component" value="Unassembled WGS sequence"/>
</dbReference>
<organism evidence="1 2">
    <name type="scientific">Pleurotus eryngii</name>
    <name type="common">Boletus of the steppes</name>
    <dbReference type="NCBI Taxonomy" id="5323"/>
    <lineage>
        <taxon>Eukaryota</taxon>
        <taxon>Fungi</taxon>
        <taxon>Dikarya</taxon>
        <taxon>Basidiomycota</taxon>
        <taxon>Agaricomycotina</taxon>
        <taxon>Agaricomycetes</taxon>
        <taxon>Agaricomycetidae</taxon>
        <taxon>Agaricales</taxon>
        <taxon>Pleurotineae</taxon>
        <taxon>Pleurotaceae</taxon>
        <taxon>Pleurotus</taxon>
    </lineage>
</organism>
<dbReference type="EMBL" id="MU154674">
    <property type="protein sequence ID" value="KAF9489354.1"/>
    <property type="molecule type" value="Genomic_DNA"/>
</dbReference>
<evidence type="ECO:0000313" key="2">
    <source>
        <dbReference type="Proteomes" id="UP000807025"/>
    </source>
</evidence>
<evidence type="ECO:0000313" key="1">
    <source>
        <dbReference type="EMBL" id="KAF9489354.1"/>
    </source>
</evidence>